<dbReference type="EMBL" id="LKAM01000008">
    <property type="protein sequence ID" value="KUM46983.1"/>
    <property type="molecule type" value="Genomic_DNA"/>
</dbReference>
<gene>
    <name evidence="1" type="ORF">ABT39_MTgene5987</name>
</gene>
<evidence type="ECO:0000313" key="1">
    <source>
        <dbReference type="EMBL" id="KUM46983.1"/>
    </source>
</evidence>
<name>A0A117NGL7_PICGL</name>
<sequence>MPFTMISQRKGKPEEADASFLSTQVLFFGRSSAKGFDYGARDRGANPTYTLTTKSSVLTELPFLSYLSSKAHSLYRIIKIMHAAKLITLHLSLKIESHSWQTYLFHRDRRLMAETYHHKPFSLSEPE</sequence>
<protein>
    <submittedName>
        <fullName evidence="1">Uncharacterized protein</fullName>
    </submittedName>
</protein>
<accession>A0A117NGL7</accession>
<comment type="caution">
    <text evidence="1">The sequence shown here is derived from an EMBL/GenBank/DDBJ whole genome shotgun (WGS) entry which is preliminary data.</text>
</comment>
<dbReference type="AlphaFoldDB" id="A0A117NGL7"/>
<proteinExistence type="predicted"/>
<keyword evidence="1" id="KW-0496">Mitochondrion</keyword>
<geneLocation type="mitochondrion" evidence="1"/>
<reference evidence="1" key="1">
    <citation type="journal article" date="2015" name="Genome Biol. Evol.">
        <title>Organellar Genomes of White Spruce (Picea glauca): Assembly and Annotation.</title>
        <authorList>
            <person name="Jackman S.D."/>
            <person name="Warren R.L."/>
            <person name="Gibb E.A."/>
            <person name="Vandervalk B.P."/>
            <person name="Mohamadi H."/>
            <person name="Chu J."/>
            <person name="Raymond A."/>
            <person name="Pleasance S."/>
            <person name="Coope R."/>
            <person name="Wildung M.R."/>
            <person name="Ritland C.E."/>
            <person name="Bousquet J."/>
            <person name="Jones S.J."/>
            <person name="Bohlmann J."/>
            <person name="Birol I."/>
        </authorList>
    </citation>
    <scope>NUCLEOTIDE SEQUENCE [LARGE SCALE GENOMIC DNA]</scope>
    <source>
        <tissue evidence="1">Flushing bud</tissue>
    </source>
</reference>
<organism evidence="1">
    <name type="scientific">Picea glauca</name>
    <name type="common">White spruce</name>
    <name type="synonym">Pinus glauca</name>
    <dbReference type="NCBI Taxonomy" id="3330"/>
    <lineage>
        <taxon>Eukaryota</taxon>
        <taxon>Viridiplantae</taxon>
        <taxon>Streptophyta</taxon>
        <taxon>Embryophyta</taxon>
        <taxon>Tracheophyta</taxon>
        <taxon>Spermatophyta</taxon>
        <taxon>Pinopsida</taxon>
        <taxon>Pinidae</taxon>
        <taxon>Conifers I</taxon>
        <taxon>Pinales</taxon>
        <taxon>Pinaceae</taxon>
        <taxon>Picea</taxon>
    </lineage>
</organism>